<organism evidence="1">
    <name type="scientific">Brassica cretica</name>
    <name type="common">Mustard</name>
    <dbReference type="NCBI Taxonomy" id="69181"/>
    <lineage>
        <taxon>Eukaryota</taxon>
        <taxon>Viridiplantae</taxon>
        <taxon>Streptophyta</taxon>
        <taxon>Embryophyta</taxon>
        <taxon>Tracheophyta</taxon>
        <taxon>Spermatophyta</taxon>
        <taxon>Magnoliopsida</taxon>
        <taxon>eudicotyledons</taxon>
        <taxon>Gunneridae</taxon>
        <taxon>Pentapetalae</taxon>
        <taxon>rosids</taxon>
        <taxon>malvids</taxon>
        <taxon>Brassicales</taxon>
        <taxon>Brassicaceae</taxon>
        <taxon>Brassiceae</taxon>
        <taxon>Brassica</taxon>
    </lineage>
</organism>
<dbReference type="EMBL" id="QGKY02000089">
    <property type="protein sequence ID" value="KAF2614125.1"/>
    <property type="molecule type" value="Genomic_DNA"/>
</dbReference>
<evidence type="ECO:0008006" key="2">
    <source>
        <dbReference type="Google" id="ProtNLM"/>
    </source>
</evidence>
<proteinExistence type="predicted"/>
<reference evidence="1" key="1">
    <citation type="submission" date="2019-12" db="EMBL/GenBank/DDBJ databases">
        <title>Genome sequencing and annotation of Brassica cretica.</title>
        <authorList>
            <person name="Studholme D.J."/>
            <person name="Sarris P.F."/>
        </authorList>
    </citation>
    <scope>NUCLEOTIDE SEQUENCE</scope>
    <source>
        <strain evidence="1">PFS-102/07</strain>
        <tissue evidence="1">Leaf</tissue>
    </source>
</reference>
<protein>
    <recommendedName>
        <fullName evidence="2">Serine-threonine/tyrosine-protein kinase catalytic domain-containing protein</fullName>
    </recommendedName>
</protein>
<gene>
    <name evidence="1" type="ORF">F2Q70_00013755</name>
</gene>
<comment type="caution">
    <text evidence="1">The sequence shown here is derived from an EMBL/GenBank/DDBJ whole genome shotgun (WGS) entry which is preliminary data.</text>
</comment>
<name>A0A8S9M2U5_BRACR</name>
<sequence length="86" mass="10460">MVWGDSCEEIVNKLQPRNGSVYEMSKLQHLNLMRIVGLCVELEKTRDFHFFLFGQLDEEYRPPLDWPKRMYIIQGKRRWNHRGYES</sequence>
<evidence type="ECO:0000313" key="1">
    <source>
        <dbReference type="EMBL" id="KAF2614125.1"/>
    </source>
</evidence>
<accession>A0A8S9M2U5</accession>
<dbReference type="AlphaFoldDB" id="A0A8S9M2U5"/>